<keyword evidence="9" id="KW-0812">Transmembrane</keyword>
<evidence type="ECO:0000313" key="12">
    <source>
        <dbReference type="Proteomes" id="UP000292507"/>
    </source>
</evidence>
<feature type="transmembrane region" description="Helical" evidence="9">
    <location>
        <begin position="44"/>
        <end position="63"/>
    </location>
</feature>
<dbReference type="Gene3D" id="1.20.5.1930">
    <property type="match status" value="1"/>
</dbReference>
<feature type="transmembrane region" description="Helical" evidence="9">
    <location>
        <begin position="204"/>
        <end position="229"/>
    </location>
</feature>
<dbReference type="Pfam" id="PF02518">
    <property type="entry name" value="HATPase_c"/>
    <property type="match status" value="1"/>
</dbReference>
<feature type="domain" description="Histidine kinase/HSP90-like ATPase" evidence="10">
    <location>
        <begin position="570"/>
        <end position="660"/>
    </location>
</feature>
<name>A0A4Q7Y560_9ACTN</name>
<evidence type="ECO:0000256" key="7">
    <source>
        <dbReference type="ARBA" id="ARBA00022840"/>
    </source>
</evidence>
<feature type="transmembrane region" description="Helical" evidence="9">
    <location>
        <begin position="138"/>
        <end position="156"/>
    </location>
</feature>
<evidence type="ECO:0000259" key="10">
    <source>
        <dbReference type="SMART" id="SM00387"/>
    </source>
</evidence>
<keyword evidence="9" id="KW-1133">Transmembrane helix</keyword>
<feature type="transmembrane region" description="Helical" evidence="9">
    <location>
        <begin position="235"/>
        <end position="256"/>
    </location>
</feature>
<dbReference type="SUPFAM" id="SSF55874">
    <property type="entry name" value="ATPase domain of HSP90 chaperone/DNA topoisomerase II/histidine kinase"/>
    <property type="match status" value="1"/>
</dbReference>
<dbReference type="Gene3D" id="3.30.565.10">
    <property type="entry name" value="Histidine kinase-like ATPase, C-terminal domain"/>
    <property type="match status" value="1"/>
</dbReference>
<feature type="transmembrane region" description="Helical" evidence="9">
    <location>
        <begin position="70"/>
        <end position="91"/>
    </location>
</feature>
<keyword evidence="8" id="KW-0902">Two-component regulatory system</keyword>
<dbReference type="GO" id="GO:0005524">
    <property type="term" value="F:ATP binding"/>
    <property type="evidence" value="ECO:0007669"/>
    <property type="project" value="UniProtKB-KW"/>
</dbReference>
<keyword evidence="7" id="KW-0067">ATP-binding</keyword>
<organism evidence="11 12">
    <name type="scientific">Blastococcus saxobsidens</name>
    <dbReference type="NCBI Taxonomy" id="138336"/>
    <lineage>
        <taxon>Bacteria</taxon>
        <taxon>Bacillati</taxon>
        <taxon>Actinomycetota</taxon>
        <taxon>Actinomycetes</taxon>
        <taxon>Geodermatophilales</taxon>
        <taxon>Geodermatophilaceae</taxon>
        <taxon>Blastococcus</taxon>
    </lineage>
</organism>
<dbReference type="InterPro" id="IPR050482">
    <property type="entry name" value="Sensor_HK_TwoCompSys"/>
</dbReference>
<dbReference type="GO" id="GO:0000155">
    <property type="term" value="F:phosphorelay sensor kinase activity"/>
    <property type="evidence" value="ECO:0007669"/>
    <property type="project" value="InterPro"/>
</dbReference>
<dbReference type="EMBL" id="SHKV01000001">
    <property type="protein sequence ID" value="RZU31758.1"/>
    <property type="molecule type" value="Genomic_DNA"/>
</dbReference>
<keyword evidence="5" id="KW-0547">Nucleotide-binding</keyword>
<evidence type="ECO:0000256" key="1">
    <source>
        <dbReference type="ARBA" id="ARBA00000085"/>
    </source>
</evidence>
<proteinExistence type="predicted"/>
<keyword evidence="9" id="KW-0472">Membrane</keyword>
<dbReference type="EC" id="2.7.13.3" evidence="2"/>
<evidence type="ECO:0000313" key="11">
    <source>
        <dbReference type="EMBL" id="RZU31758.1"/>
    </source>
</evidence>
<comment type="caution">
    <text evidence="11">The sequence shown here is derived from an EMBL/GenBank/DDBJ whole genome shotgun (WGS) entry which is preliminary data.</text>
</comment>
<evidence type="ECO:0000256" key="2">
    <source>
        <dbReference type="ARBA" id="ARBA00012438"/>
    </source>
</evidence>
<evidence type="ECO:0000256" key="4">
    <source>
        <dbReference type="ARBA" id="ARBA00022679"/>
    </source>
</evidence>
<evidence type="ECO:0000256" key="5">
    <source>
        <dbReference type="ARBA" id="ARBA00022741"/>
    </source>
</evidence>
<dbReference type="PANTHER" id="PTHR24421:SF10">
    <property type="entry name" value="NITRATE_NITRITE SENSOR PROTEIN NARQ"/>
    <property type="match status" value="1"/>
</dbReference>
<evidence type="ECO:0000256" key="3">
    <source>
        <dbReference type="ARBA" id="ARBA00022553"/>
    </source>
</evidence>
<evidence type="ECO:0000256" key="6">
    <source>
        <dbReference type="ARBA" id="ARBA00022777"/>
    </source>
</evidence>
<dbReference type="SMART" id="SM00387">
    <property type="entry name" value="HATPase_c"/>
    <property type="match status" value="1"/>
</dbReference>
<keyword evidence="6 11" id="KW-0418">Kinase</keyword>
<dbReference type="GO" id="GO:0016020">
    <property type="term" value="C:membrane"/>
    <property type="evidence" value="ECO:0007669"/>
    <property type="project" value="InterPro"/>
</dbReference>
<feature type="transmembrane region" description="Helical" evidence="9">
    <location>
        <begin position="103"/>
        <end position="126"/>
    </location>
</feature>
<dbReference type="Pfam" id="PF07730">
    <property type="entry name" value="HisKA_3"/>
    <property type="match status" value="1"/>
</dbReference>
<dbReference type="Proteomes" id="UP000292507">
    <property type="component" value="Unassembled WGS sequence"/>
</dbReference>
<accession>A0A4Q7Y560</accession>
<evidence type="ECO:0000256" key="8">
    <source>
        <dbReference type="ARBA" id="ARBA00023012"/>
    </source>
</evidence>
<protein>
    <recommendedName>
        <fullName evidence="2">histidine kinase</fullName>
        <ecNumber evidence="2">2.7.13.3</ecNumber>
    </recommendedName>
</protein>
<keyword evidence="4" id="KW-0808">Transferase</keyword>
<feature type="transmembrane region" description="Helical" evidence="9">
    <location>
        <begin position="268"/>
        <end position="292"/>
    </location>
</feature>
<evidence type="ECO:0000256" key="9">
    <source>
        <dbReference type="SAM" id="Phobius"/>
    </source>
</evidence>
<dbReference type="CDD" id="cd16917">
    <property type="entry name" value="HATPase_UhpB-NarQ-NarX-like"/>
    <property type="match status" value="1"/>
</dbReference>
<dbReference type="InterPro" id="IPR036890">
    <property type="entry name" value="HATPase_C_sf"/>
</dbReference>
<dbReference type="GO" id="GO:0046983">
    <property type="term" value="F:protein dimerization activity"/>
    <property type="evidence" value="ECO:0007669"/>
    <property type="project" value="InterPro"/>
</dbReference>
<sequence length="663" mass="69541">MNPRTPRGRALLLLVLSGAALVSWVATALAPGYEPHLGTLAGEFVTTALTYVPLVALAALLVWRSPSHGVTRVLAVMAVSGAVGLIAGALLDGRTSSQGPWDLPWVLSGLAWIGSLPMLPLLLLLFPTGSVPSPRWRPVLYALLAALAVLAALVVTDADLSGGGPQTLAVSAAAVLVGGASAAAVGLVLRWRRSAGAQRAQLRTFALTAAAVAGWYVVAGLLVSVGLGIQTPVDLIAAPIVYISPVLATGYAVARHHLYGIDPVINRLAMWGLVSTVLLGGYLGAVTLLTSVSGAAQGSPTVAAFVAGAVALCLAPVRSRVQRLVDRAMYGFRDDPLEMFRAAGERLSAAVHPADVGLEIVRTATGSLRLPLAALDLETEGEWTRMAEVGVPPRNEPFLVPIRDAGEDVGRLLVAPRRGEGGIGERDARLLADLSTQAGPAVRAARMVTELTDSRERLIQTRESERRRLQRDLHDGLSPALSGIGLSADAARRLLAVRPTLADGLLQRISVEAHEGAEVVRRMLADLRPAGLEDAGLVAAVTDRAFLLQRPGEFDIRVRAPECLDIMSQGVQVAAYRITVEAMTNAARHSGGTCCDVLLEESDGHLRIAVTDDGHGLRYDALPGVGLTSMRERASEAGGHLTLDRGRRGLTVRAELPIPGGPR</sequence>
<dbReference type="InterPro" id="IPR011712">
    <property type="entry name" value="Sig_transdc_His_kin_sub3_dim/P"/>
</dbReference>
<feature type="transmembrane region" description="Helical" evidence="9">
    <location>
        <begin position="168"/>
        <end position="192"/>
    </location>
</feature>
<dbReference type="PANTHER" id="PTHR24421">
    <property type="entry name" value="NITRATE/NITRITE SENSOR PROTEIN NARX-RELATED"/>
    <property type="match status" value="1"/>
</dbReference>
<dbReference type="InterPro" id="IPR003594">
    <property type="entry name" value="HATPase_dom"/>
</dbReference>
<feature type="transmembrane region" description="Helical" evidence="9">
    <location>
        <begin position="298"/>
        <end position="317"/>
    </location>
</feature>
<reference evidence="11 12" key="1">
    <citation type="submission" date="2019-02" db="EMBL/GenBank/DDBJ databases">
        <title>Sequencing the genomes of 1000 actinobacteria strains.</title>
        <authorList>
            <person name="Klenk H.-P."/>
        </authorList>
    </citation>
    <scope>NUCLEOTIDE SEQUENCE [LARGE SCALE GENOMIC DNA]</scope>
    <source>
        <strain evidence="11 12">DSM 44509</strain>
    </source>
</reference>
<gene>
    <name evidence="11" type="ORF">BKA19_1438</name>
</gene>
<keyword evidence="12" id="KW-1185">Reference proteome</keyword>
<dbReference type="AlphaFoldDB" id="A0A4Q7Y560"/>
<comment type="catalytic activity">
    <reaction evidence="1">
        <text>ATP + protein L-histidine = ADP + protein N-phospho-L-histidine.</text>
        <dbReference type="EC" id="2.7.13.3"/>
    </reaction>
</comment>
<keyword evidence="3" id="KW-0597">Phosphoprotein</keyword>